<accession>A0AA51RTQ4</accession>
<feature type="repeat" description="TPR" evidence="3">
    <location>
        <begin position="84"/>
        <end position="117"/>
    </location>
</feature>
<dbReference type="AlphaFoldDB" id="A0AA51RTQ4"/>
<dbReference type="Gene3D" id="1.25.40.10">
    <property type="entry name" value="Tetratricopeptide repeat domain"/>
    <property type="match status" value="2"/>
</dbReference>
<feature type="chain" id="PRO_5041445898" evidence="6">
    <location>
        <begin position="19"/>
        <end position="386"/>
    </location>
</feature>
<dbReference type="InterPro" id="IPR011990">
    <property type="entry name" value="TPR-like_helical_dom_sf"/>
</dbReference>
<keyword evidence="5" id="KW-0812">Transmembrane</keyword>
<dbReference type="RefSeq" id="WP_309202626.1">
    <property type="nucleotide sequence ID" value="NZ_CP133548.1"/>
</dbReference>
<evidence type="ECO:0000256" key="6">
    <source>
        <dbReference type="SAM" id="SignalP"/>
    </source>
</evidence>
<feature type="repeat" description="TPR" evidence="3">
    <location>
        <begin position="124"/>
        <end position="157"/>
    </location>
</feature>
<evidence type="ECO:0000256" key="3">
    <source>
        <dbReference type="PROSITE-ProRule" id="PRU00339"/>
    </source>
</evidence>
<keyword evidence="6" id="KW-0732">Signal</keyword>
<gene>
    <name evidence="7" type="ORF">Q9312_00800</name>
</gene>
<protein>
    <submittedName>
        <fullName evidence="7">Tetratricopeptide repeat protein</fullName>
    </submittedName>
</protein>
<keyword evidence="4" id="KW-0175">Coiled coil</keyword>
<keyword evidence="2 3" id="KW-0802">TPR repeat</keyword>
<dbReference type="Pfam" id="PF13424">
    <property type="entry name" value="TPR_12"/>
    <property type="match status" value="1"/>
</dbReference>
<keyword evidence="5" id="KW-0472">Membrane</keyword>
<keyword evidence="1" id="KW-0677">Repeat</keyword>
<name>A0AA51RTQ4_9GAMM</name>
<dbReference type="PANTHER" id="PTHR45641:SF19">
    <property type="entry name" value="NEPHROCYSTIN-3"/>
    <property type="match status" value="1"/>
</dbReference>
<dbReference type="Pfam" id="PF13181">
    <property type="entry name" value="TPR_8"/>
    <property type="match status" value="1"/>
</dbReference>
<feature type="repeat" description="TPR" evidence="3">
    <location>
        <begin position="202"/>
        <end position="235"/>
    </location>
</feature>
<proteinExistence type="predicted"/>
<evidence type="ECO:0000313" key="7">
    <source>
        <dbReference type="EMBL" id="WMS87483.1"/>
    </source>
</evidence>
<feature type="transmembrane region" description="Helical" evidence="5">
    <location>
        <begin position="361"/>
        <end position="382"/>
    </location>
</feature>
<dbReference type="SMART" id="SM00028">
    <property type="entry name" value="TPR"/>
    <property type="match status" value="4"/>
</dbReference>
<dbReference type="SUPFAM" id="SSF48452">
    <property type="entry name" value="TPR-like"/>
    <property type="match status" value="2"/>
</dbReference>
<dbReference type="KEGG" id="plei:Q9312_00800"/>
<dbReference type="InterPro" id="IPR019734">
    <property type="entry name" value="TPR_rpt"/>
</dbReference>
<organism evidence="7 8">
    <name type="scientific">Pleionea litopenaei</name>
    <dbReference type="NCBI Taxonomy" id="3070815"/>
    <lineage>
        <taxon>Bacteria</taxon>
        <taxon>Pseudomonadati</taxon>
        <taxon>Pseudomonadota</taxon>
        <taxon>Gammaproteobacteria</taxon>
        <taxon>Oceanospirillales</taxon>
        <taxon>Pleioneaceae</taxon>
        <taxon>Pleionea</taxon>
    </lineage>
</organism>
<evidence type="ECO:0000256" key="1">
    <source>
        <dbReference type="ARBA" id="ARBA00022737"/>
    </source>
</evidence>
<keyword evidence="8" id="KW-1185">Reference proteome</keyword>
<feature type="coiled-coil region" evidence="4">
    <location>
        <begin position="313"/>
        <end position="347"/>
    </location>
</feature>
<evidence type="ECO:0000256" key="2">
    <source>
        <dbReference type="ARBA" id="ARBA00022803"/>
    </source>
</evidence>
<sequence>MKKIAVILWLGFYASLGAAIPVTAKTTTSSSKASEVVLDRDTTLSELNELAYELIKQGQYDQAFKYSEQARRIAVYQNDNHHLARALTNLGSSYFYLSQHENALRLYNSAYDIARSNNDFPGISRALNNIGAVYVALENYTDATNVFQKSYAAEKESQLAKLQTLVNLMHASSLGRIYPDFVKYTEQLEQEIPKVKDAFTIAYYFQNLGEVAVFNGDLPLAETYFKKALKISEDEGFQTLRIENLLDLAEAALVQGDTINALNRVDDILAVTNKDNLNKSHFAKAYEILYRVYKMESQFEQALASLESHNRYANDLRELKVRQLAEIARIERQTQEQIDNLSTAEGQNIKLQQQLQDYKTWFWLSLLLTLVLVAALISLLVAKKNT</sequence>
<feature type="signal peptide" evidence="6">
    <location>
        <begin position="1"/>
        <end position="18"/>
    </location>
</feature>
<reference evidence="7 8" key="1">
    <citation type="submission" date="2023-08" db="EMBL/GenBank/DDBJ databases">
        <title>Pleionea litopenaei sp. nov., isolated from stomach of juvenile Litopenaeus vannamei.</title>
        <authorList>
            <person name="Rho A.M."/>
            <person name="Hwang C.Y."/>
        </authorList>
    </citation>
    <scope>NUCLEOTIDE SEQUENCE [LARGE SCALE GENOMIC DNA]</scope>
    <source>
        <strain evidence="7 8">HL-JVS1</strain>
    </source>
</reference>
<evidence type="ECO:0000313" key="8">
    <source>
        <dbReference type="Proteomes" id="UP001239782"/>
    </source>
</evidence>
<dbReference type="Proteomes" id="UP001239782">
    <property type="component" value="Chromosome"/>
</dbReference>
<dbReference type="PANTHER" id="PTHR45641">
    <property type="entry name" value="TETRATRICOPEPTIDE REPEAT PROTEIN (AFU_ORTHOLOGUE AFUA_6G03870)"/>
    <property type="match status" value="1"/>
</dbReference>
<evidence type="ECO:0000256" key="5">
    <source>
        <dbReference type="SAM" id="Phobius"/>
    </source>
</evidence>
<evidence type="ECO:0000256" key="4">
    <source>
        <dbReference type="SAM" id="Coils"/>
    </source>
</evidence>
<keyword evidence="5" id="KW-1133">Transmembrane helix</keyword>
<dbReference type="PROSITE" id="PS50005">
    <property type="entry name" value="TPR"/>
    <property type="match status" value="3"/>
</dbReference>
<dbReference type="EMBL" id="CP133548">
    <property type="protein sequence ID" value="WMS87483.1"/>
    <property type="molecule type" value="Genomic_DNA"/>
</dbReference>